<evidence type="ECO:0000256" key="9">
    <source>
        <dbReference type="SAM" id="Phobius"/>
    </source>
</evidence>
<dbReference type="GO" id="GO:0016020">
    <property type="term" value="C:membrane"/>
    <property type="evidence" value="ECO:0007669"/>
    <property type="project" value="UniProtKB-SubCell"/>
</dbReference>
<comment type="caution">
    <text evidence="12">The sequence shown here is derived from an EMBL/GenBank/DDBJ whole genome shotgun (WGS) entry which is preliminary data.</text>
</comment>
<feature type="transmembrane region" description="Helical" evidence="9">
    <location>
        <begin position="143"/>
        <end position="162"/>
    </location>
</feature>
<dbReference type="OrthoDB" id="6339427at2759"/>
<comment type="similarity">
    <text evidence="2">Belongs to the major facilitator superfamily. Sugar transporter (TC 2.A.1.1) family.</text>
</comment>
<dbReference type="Proteomes" id="UP000536711">
    <property type="component" value="Unassembled WGS sequence"/>
</dbReference>
<evidence type="ECO:0000256" key="1">
    <source>
        <dbReference type="ARBA" id="ARBA00004141"/>
    </source>
</evidence>
<dbReference type="SUPFAM" id="SSF52540">
    <property type="entry name" value="P-loop containing nucleoside triphosphate hydrolases"/>
    <property type="match status" value="1"/>
</dbReference>
<feature type="transmembrane region" description="Helical" evidence="9">
    <location>
        <begin position="374"/>
        <end position="393"/>
    </location>
</feature>
<dbReference type="PROSITE" id="PS00217">
    <property type="entry name" value="SUGAR_TRANSPORT_2"/>
    <property type="match status" value="1"/>
</dbReference>
<proteinExistence type="inferred from homology"/>
<feature type="transmembrane region" description="Helical" evidence="9">
    <location>
        <begin position="51"/>
        <end position="74"/>
    </location>
</feature>
<dbReference type="GO" id="GO:0005351">
    <property type="term" value="F:carbohydrate:proton symporter activity"/>
    <property type="evidence" value="ECO:0007669"/>
    <property type="project" value="TreeGrafter"/>
</dbReference>
<evidence type="ECO:0000256" key="7">
    <source>
        <dbReference type="ARBA" id="ARBA00022989"/>
    </source>
</evidence>
<keyword evidence="6" id="KW-0067">ATP-binding</keyword>
<feature type="transmembrane region" description="Helical" evidence="9">
    <location>
        <begin position="435"/>
        <end position="454"/>
    </location>
</feature>
<keyword evidence="4 9" id="KW-0812">Transmembrane</keyword>
<evidence type="ECO:0000313" key="13">
    <source>
        <dbReference type="Proteomes" id="UP000536711"/>
    </source>
</evidence>
<dbReference type="InterPro" id="IPR043926">
    <property type="entry name" value="ABCG_dom"/>
</dbReference>
<dbReference type="GO" id="GO:0140359">
    <property type="term" value="F:ABC-type transporter activity"/>
    <property type="evidence" value="ECO:0007669"/>
    <property type="project" value="InterPro"/>
</dbReference>
<evidence type="ECO:0000256" key="6">
    <source>
        <dbReference type="ARBA" id="ARBA00022840"/>
    </source>
</evidence>
<feature type="transmembrane region" description="Helical" evidence="9">
    <location>
        <begin position="267"/>
        <end position="289"/>
    </location>
</feature>
<reference evidence="12 13" key="1">
    <citation type="submission" date="2020-01" db="EMBL/GenBank/DDBJ databases">
        <title>Identification and distribution of gene clusters putatively required for synthesis of sphingolipid metabolism inhibitors in phylogenetically diverse species of the filamentous fungus Fusarium.</title>
        <authorList>
            <person name="Kim H.-S."/>
            <person name="Busman M."/>
            <person name="Brown D.W."/>
            <person name="Divon H."/>
            <person name="Uhlig S."/>
            <person name="Proctor R.H."/>
        </authorList>
    </citation>
    <scope>NUCLEOTIDE SEQUENCE [LARGE SCALE GENOMIC DNA]</scope>
    <source>
        <strain evidence="12 13">NRRL 13308</strain>
    </source>
</reference>
<dbReference type="Pfam" id="PF19055">
    <property type="entry name" value="ABC2_membrane_7"/>
    <property type="match status" value="1"/>
</dbReference>
<feature type="transmembrane region" description="Helical" evidence="9">
    <location>
        <begin position="86"/>
        <end position="104"/>
    </location>
</feature>
<keyword evidence="5" id="KW-0547">Nucleotide-binding</keyword>
<dbReference type="Pfam" id="PF00083">
    <property type="entry name" value="Sugar_tr"/>
    <property type="match status" value="1"/>
</dbReference>
<dbReference type="InterPro" id="IPR003593">
    <property type="entry name" value="AAA+_ATPase"/>
</dbReference>
<dbReference type="InterPro" id="IPR036259">
    <property type="entry name" value="MFS_trans_sf"/>
</dbReference>
<dbReference type="PANTHER" id="PTHR48022">
    <property type="entry name" value="PLASTIDIC GLUCOSE TRANSPORTER 4"/>
    <property type="match status" value="1"/>
</dbReference>
<dbReference type="NCBIfam" id="TIGR00879">
    <property type="entry name" value="SP"/>
    <property type="match status" value="1"/>
</dbReference>
<name>A0A8H4JBI5_9HYPO</name>
<comment type="subcellular location">
    <subcellularLocation>
        <location evidence="1">Membrane</location>
        <topology evidence="1">Multi-pass membrane protein</topology>
    </subcellularLocation>
</comment>
<keyword evidence="8 9" id="KW-0472">Membrane</keyword>
<dbReference type="PROSITE" id="PS50893">
    <property type="entry name" value="ABC_TRANSPORTER_2"/>
    <property type="match status" value="1"/>
</dbReference>
<dbReference type="EMBL" id="JAADJF010000563">
    <property type="protein sequence ID" value="KAF4415360.1"/>
    <property type="molecule type" value="Genomic_DNA"/>
</dbReference>
<dbReference type="PROSITE" id="PS50850">
    <property type="entry name" value="MFS"/>
    <property type="match status" value="1"/>
</dbReference>
<feature type="transmembrane region" description="Helical" evidence="9">
    <location>
        <begin position="334"/>
        <end position="354"/>
    </location>
</feature>
<evidence type="ECO:0000256" key="2">
    <source>
        <dbReference type="ARBA" id="ARBA00010992"/>
    </source>
</evidence>
<keyword evidence="7 9" id="KW-1133">Transmembrane helix</keyword>
<keyword evidence="3" id="KW-0813">Transport</keyword>
<keyword evidence="13" id="KW-1185">Reference proteome</keyword>
<feature type="transmembrane region" description="Helical" evidence="9">
    <location>
        <begin position="174"/>
        <end position="195"/>
    </location>
</feature>
<gene>
    <name evidence="12" type="ORF">FACUT_13452</name>
</gene>
<dbReference type="InterPro" id="IPR005828">
    <property type="entry name" value="MFS_sugar_transport-like"/>
</dbReference>
<evidence type="ECO:0000256" key="5">
    <source>
        <dbReference type="ARBA" id="ARBA00022741"/>
    </source>
</evidence>
<dbReference type="InterPro" id="IPR050360">
    <property type="entry name" value="MFS_Sugar_Transporters"/>
</dbReference>
<evidence type="ECO:0000256" key="8">
    <source>
        <dbReference type="ARBA" id="ARBA00023136"/>
    </source>
</evidence>
<evidence type="ECO:0000259" key="11">
    <source>
        <dbReference type="PROSITE" id="PS50893"/>
    </source>
</evidence>
<evidence type="ECO:0000256" key="3">
    <source>
        <dbReference type="ARBA" id="ARBA00022448"/>
    </source>
</evidence>
<dbReference type="InterPro" id="IPR003439">
    <property type="entry name" value="ABC_transporter-like_ATP-bd"/>
</dbReference>
<evidence type="ECO:0000256" key="4">
    <source>
        <dbReference type="ARBA" id="ARBA00022692"/>
    </source>
</evidence>
<dbReference type="InterPro" id="IPR003663">
    <property type="entry name" value="Sugar/inositol_transpt"/>
</dbReference>
<dbReference type="Gene3D" id="1.20.1250.20">
    <property type="entry name" value="MFS general substrate transporter like domains"/>
    <property type="match status" value="1"/>
</dbReference>
<evidence type="ECO:0000313" key="12">
    <source>
        <dbReference type="EMBL" id="KAF4415360.1"/>
    </source>
</evidence>
<feature type="domain" description="Major facilitator superfamily (MFS) profile" evidence="10">
    <location>
        <begin position="15"/>
        <end position="458"/>
    </location>
</feature>
<dbReference type="Gene3D" id="3.40.50.300">
    <property type="entry name" value="P-loop containing nucleotide triphosphate hydrolases"/>
    <property type="match status" value="2"/>
</dbReference>
<dbReference type="InterPro" id="IPR005829">
    <property type="entry name" value="Sugar_transporter_CS"/>
</dbReference>
<dbReference type="Pfam" id="PF00005">
    <property type="entry name" value="ABC_tran"/>
    <property type="match status" value="1"/>
</dbReference>
<dbReference type="GO" id="GO:0016887">
    <property type="term" value="F:ATP hydrolysis activity"/>
    <property type="evidence" value="ECO:0007669"/>
    <property type="project" value="InterPro"/>
</dbReference>
<dbReference type="InterPro" id="IPR027417">
    <property type="entry name" value="P-loop_NTPase"/>
</dbReference>
<dbReference type="AlphaFoldDB" id="A0A8H4JBI5"/>
<protein>
    <submittedName>
        <fullName evidence="12">Sugar transporter STL1</fullName>
    </submittedName>
</protein>
<organism evidence="12 13">
    <name type="scientific">Fusarium acutatum</name>
    <dbReference type="NCBI Taxonomy" id="78861"/>
    <lineage>
        <taxon>Eukaryota</taxon>
        <taxon>Fungi</taxon>
        <taxon>Dikarya</taxon>
        <taxon>Ascomycota</taxon>
        <taxon>Pezizomycotina</taxon>
        <taxon>Sordariomycetes</taxon>
        <taxon>Hypocreomycetidae</taxon>
        <taxon>Hypocreales</taxon>
        <taxon>Nectriaceae</taxon>
        <taxon>Fusarium</taxon>
        <taxon>Fusarium fujikuroi species complex</taxon>
    </lineage>
</organism>
<evidence type="ECO:0000259" key="10">
    <source>
        <dbReference type="PROSITE" id="PS50850"/>
    </source>
</evidence>
<dbReference type="FunFam" id="1.20.1250.20:FF:000134">
    <property type="entry name" value="MFS sugar transporter protein"/>
    <property type="match status" value="1"/>
</dbReference>
<keyword evidence="12" id="KW-0762">Sugar transport</keyword>
<feature type="transmembrane region" description="Helical" evidence="9">
    <location>
        <begin position="309"/>
        <end position="327"/>
    </location>
</feature>
<dbReference type="GO" id="GO:0005524">
    <property type="term" value="F:ATP binding"/>
    <property type="evidence" value="ECO:0007669"/>
    <property type="project" value="UniProtKB-KW"/>
</dbReference>
<dbReference type="PANTHER" id="PTHR48022:SF26">
    <property type="entry name" value="MAJOR FACILITATOR SUPERFAMILY (MFS) PROFILE DOMAIN-CONTAINING PROTEIN-RELATED"/>
    <property type="match status" value="1"/>
</dbReference>
<dbReference type="InterPro" id="IPR020846">
    <property type="entry name" value="MFS_dom"/>
</dbReference>
<dbReference type="SMART" id="SM00382">
    <property type="entry name" value="AAA"/>
    <property type="match status" value="1"/>
</dbReference>
<sequence length="902" mass="100443">MALGNLSGTPLLVCVTLVNAVSMSWFGYDQGVFSSVLISADFKYWFPETKVASISGIVSSCFALGAFFGAIFAFVCGDKLGRKKTIWVGLLSNLIGAVLQIVSWHLPQMIVGRVINGFGMGITSSTCPVYQAECSKPRARGKLVVVQSLCNTAAFCLANWMNYALGVRSGPIQWRFPLGFQLLFPCIIAVALLFVPDSPRWLMLKDRHDEALVVIARLAGSNAATEDVDVMTEFRSIQATIQQERNETVSTIDMLRCRDKTQNLRRILMSCGTQFMQQFSGVNALGYYLPTMLQQVLGYSARRSRLLTGVNGTIYLFAAICCLFIIDRFGRRKMMLYGAATMGSCYMIVSMTLIGAKHNPGMKESLGEVTTAFFFIYYFCYGTSFAKVPWVFNSEVNSLGWRTRGAAAATATNWMGGFIVTQFTKTGVDNLNWGFFLLFAGFCYSYFPIVYFLYPETARRTLEDMDQIFIQNPGLIVCRVPELTQRERPQKLIALEQKRVEKAEVAHDSMYGSGSKILYSRRQYEAQLKETDVEKAKNQGNREEADTNSANSTVFTFKDITYFVHHEGKEKQVLQKFSVYVKPGQLVVLMGSSGTGKTTLMDVFAQRKDSGRIEGSIMVNASRTLRSWIMSGVSWIFLELTTLKHAVIGIPGEGLSIEQRKRLTLAVEIVVKPSLLFLDEPTSDLDGQSTYQICRFMRKLEASGHTVICTIHQPSATLFENFDVLLLLAKGGRTTYFGPTGENSAILLDYFARNGAPCESGMNPAEHIVDVVQGRFGTSIDWPQKWINSEELSQMLAELAALNTSASAPMNGGNGENTATEQEEDENNFATPVFYQIRLVTERQLVALWRNPDNVWNKIGLHVTNALFGGFTFWKIGNGSFDLQLRLMAVFNFVFVAPGCIN</sequence>
<dbReference type="PRINTS" id="PR00171">
    <property type="entry name" value="SUGRTRNSPORT"/>
</dbReference>
<dbReference type="SUPFAM" id="SSF103473">
    <property type="entry name" value="MFS general substrate transporter"/>
    <property type="match status" value="1"/>
</dbReference>
<accession>A0A8H4JBI5</accession>
<feature type="transmembrane region" description="Helical" evidence="9">
    <location>
        <begin position="110"/>
        <end position="131"/>
    </location>
</feature>
<feature type="domain" description="ABC transporter" evidence="11">
    <location>
        <begin position="555"/>
        <end position="755"/>
    </location>
</feature>